<dbReference type="PANTHER" id="PTHR37313:SF2">
    <property type="entry name" value="UPF0749 PROTEIN YLXX"/>
    <property type="match status" value="1"/>
</dbReference>
<dbReference type="KEGG" id="aqt:FN924_07895"/>
<keyword evidence="4" id="KW-1185">Reference proteome</keyword>
<accession>A0A516KFB8</accession>
<dbReference type="InterPro" id="IPR010273">
    <property type="entry name" value="DUF881"/>
</dbReference>
<evidence type="ECO:0000313" key="4">
    <source>
        <dbReference type="Proteomes" id="UP000315215"/>
    </source>
</evidence>
<feature type="coiled-coil region" evidence="2">
    <location>
        <begin position="38"/>
        <end position="79"/>
    </location>
</feature>
<sequence>MKWKDKMVASVVCVLTGILLAIQFNSIQEPEQRETRDLWEIRTQLQQEQKRQQQLLNQITKAEMTIEQYQEQSEIEQINTLKASIKVLNKQAGLTKVTGSGVLIEVTPIFEESNPNPQTYPTVTPELLNRLINELNSYGATDVAIENERMVSVTPIRYVNGTTYVNNHPLPSVPIEIRVLSKDPQRLLDYMEVSQARSDFAIENLELTFSVKKELVLPAYEGNISLDFVKLQERSETGEE</sequence>
<evidence type="ECO:0000313" key="3">
    <source>
        <dbReference type="EMBL" id="QDP40094.1"/>
    </source>
</evidence>
<dbReference type="RefSeq" id="WP_143893334.1">
    <property type="nucleotide sequence ID" value="NZ_CP041666.1"/>
</dbReference>
<name>A0A516KFB8_9BACI</name>
<dbReference type="Gene3D" id="3.30.70.1880">
    <property type="entry name" value="Protein of unknown function DUF881"/>
    <property type="match status" value="1"/>
</dbReference>
<organism evidence="3 4">
    <name type="scientific">Radiobacillus deserti</name>
    <dbReference type="NCBI Taxonomy" id="2594883"/>
    <lineage>
        <taxon>Bacteria</taxon>
        <taxon>Bacillati</taxon>
        <taxon>Bacillota</taxon>
        <taxon>Bacilli</taxon>
        <taxon>Bacillales</taxon>
        <taxon>Bacillaceae</taxon>
        <taxon>Radiobacillus</taxon>
    </lineage>
</organism>
<dbReference type="Pfam" id="PF05949">
    <property type="entry name" value="DUF881"/>
    <property type="match status" value="1"/>
</dbReference>
<proteinExistence type="inferred from homology"/>
<dbReference type="AlphaFoldDB" id="A0A516KFB8"/>
<dbReference type="EMBL" id="CP041666">
    <property type="protein sequence ID" value="QDP40094.1"/>
    <property type="molecule type" value="Genomic_DNA"/>
</dbReference>
<dbReference type="Proteomes" id="UP000315215">
    <property type="component" value="Chromosome"/>
</dbReference>
<reference evidence="3 4" key="1">
    <citation type="submission" date="2019-07" db="EMBL/GenBank/DDBJ databases">
        <authorList>
            <person name="Li J."/>
        </authorList>
    </citation>
    <scope>NUCLEOTIDE SEQUENCE [LARGE SCALE GENOMIC DNA]</scope>
    <source>
        <strain evidence="3 4">TKL69</strain>
    </source>
</reference>
<protein>
    <submittedName>
        <fullName evidence="3">DUF881 domain-containing protein</fullName>
    </submittedName>
</protein>
<dbReference type="PANTHER" id="PTHR37313">
    <property type="entry name" value="UPF0749 PROTEIN RV1825"/>
    <property type="match status" value="1"/>
</dbReference>
<dbReference type="OrthoDB" id="2439649at2"/>
<evidence type="ECO:0000256" key="1">
    <source>
        <dbReference type="ARBA" id="ARBA00009108"/>
    </source>
</evidence>
<comment type="similarity">
    <text evidence="1">Belongs to the UPF0749 family.</text>
</comment>
<gene>
    <name evidence="3" type="ORF">FN924_07895</name>
</gene>
<keyword evidence="2" id="KW-0175">Coiled coil</keyword>
<evidence type="ECO:0000256" key="2">
    <source>
        <dbReference type="SAM" id="Coils"/>
    </source>
</evidence>